<protein>
    <recommendedName>
        <fullName evidence="3">DUF2523 domain-containing protein</fullName>
    </recommendedName>
</protein>
<sequence length="98" mass="10417">MAVPALAFAPFLLSMVASIVGRVLLALGFAVITFTGMDIAINQLKSLVSDGVSKLPSLVFDLFMLAGGGHSLNLLFSAISFRLAYWALTKSTRILAKK</sequence>
<evidence type="ECO:0000256" key="1">
    <source>
        <dbReference type="SAM" id="Phobius"/>
    </source>
</evidence>
<keyword evidence="1" id="KW-0472">Membrane</keyword>
<dbReference type="EMBL" id="PP511899">
    <property type="protein sequence ID" value="XCD08624.1"/>
    <property type="molecule type" value="Genomic_DNA"/>
</dbReference>
<evidence type="ECO:0000313" key="2">
    <source>
        <dbReference type="EMBL" id="XCD08624.1"/>
    </source>
</evidence>
<keyword evidence="1" id="KW-1133">Transmembrane helix</keyword>
<organism evidence="2">
    <name type="scientific">Dulem virus 61</name>
    <dbReference type="NCBI Taxonomy" id="3145772"/>
    <lineage>
        <taxon>Viruses</taxon>
        <taxon>Monodnaviria</taxon>
        <taxon>Loebvirae</taxon>
        <taxon>Hofneiviricota</taxon>
        <taxon>Faserviricetes</taxon>
        <taxon>Tubulavirales</taxon>
        <taxon>Inoviridae</taxon>
        <taxon>Inovirus</taxon>
    </lineage>
</organism>
<evidence type="ECO:0008006" key="3">
    <source>
        <dbReference type="Google" id="ProtNLM"/>
    </source>
</evidence>
<accession>A0AAU8B8T6</accession>
<dbReference type="InterPro" id="IPR019670">
    <property type="entry name" value="DUF2523"/>
</dbReference>
<proteinExistence type="predicted"/>
<name>A0AAU8B8T6_9VIRU</name>
<feature type="transmembrane region" description="Helical" evidence="1">
    <location>
        <begin position="62"/>
        <end position="88"/>
    </location>
</feature>
<reference evidence="2" key="1">
    <citation type="submission" date="2024-03" db="EMBL/GenBank/DDBJ databases">
        <title>Diverse circular DNA viruses in blood, oral, and fecal samples of captive lemurs.</title>
        <authorList>
            <person name="Paietta E.N."/>
            <person name="Kraberger S."/>
            <person name="Lund M.C."/>
            <person name="Custer J.M."/>
            <person name="Vargas K.M."/>
            <person name="Ehmke E.E."/>
            <person name="Yoder A.D."/>
            <person name="Varsani A."/>
        </authorList>
    </citation>
    <scope>NUCLEOTIDE SEQUENCE</scope>
    <source>
        <strain evidence="2">Duke_44SS_14</strain>
    </source>
</reference>
<keyword evidence="1" id="KW-0812">Transmembrane</keyword>
<dbReference type="Pfam" id="PF10734">
    <property type="entry name" value="DUF2523"/>
    <property type="match status" value="1"/>
</dbReference>